<evidence type="ECO:0000256" key="8">
    <source>
        <dbReference type="ARBA" id="ARBA00047690"/>
    </source>
</evidence>
<comment type="subcellular location">
    <subcellularLocation>
        <location evidence="9">Cell inner membrane</location>
        <topology evidence="9">Multi-pass membrane protein</topology>
    </subcellularLocation>
    <subcellularLocation>
        <location evidence="1">Membrane</location>
        <topology evidence="1">Multi-pass membrane protein</topology>
    </subcellularLocation>
</comment>
<dbReference type="HOGENOM" id="CLU_029631_0_0_0"/>
<evidence type="ECO:0000313" key="10">
    <source>
        <dbReference type="EMBL" id="CCB89505.1"/>
    </source>
</evidence>
<evidence type="ECO:0000256" key="3">
    <source>
        <dbReference type="ARBA" id="ARBA00022679"/>
    </source>
</evidence>
<feature type="transmembrane region" description="Helical" evidence="9">
    <location>
        <begin position="241"/>
        <end position="261"/>
    </location>
</feature>
<dbReference type="RefSeq" id="WP_013943971.1">
    <property type="nucleotide sequence ID" value="NC_015713.1"/>
</dbReference>
<gene>
    <name evidence="9 10" type="primary">ctaB</name>
    <name evidence="10" type="ordered locus">SNE_A16280</name>
</gene>
<dbReference type="NCBIfam" id="NF003348">
    <property type="entry name" value="PRK04375.1-1"/>
    <property type="match status" value="1"/>
</dbReference>
<dbReference type="Proteomes" id="UP000000496">
    <property type="component" value="Chromosome gsn.131"/>
</dbReference>
<keyword evidence="9" id="KW-0997">Cell inner membrane</keyword>
<evidence type="ECO:0000313" key="11">
    <source>
        <dbReference type="Proteomes" id="UP000000496"/>
    </source>
</evidence>
<dbReference type="InterPro" id="IPR044878">
    <property type="entry name" value="UbiA_sf"/>
</dbReference>
<name>F8L9G8_SIMNZ</name>
<feature type="transmembrane region" description="Helical" evidence="9">
    <location>
        <begin position="144"/>
        <end position="163"/>
    </location>
</feature>
<comment type="similarity">
    <text evidence="9">Belongs to the UbiA prenyltransferase family. Protoheme IX farnesyltransferase subfamily.</text>
</comment>
<feature type="transmembrane region" description="Helical" evidence="9">
    <location>
        <begin position="218"/>
        <end position="235"/>
    </location>
</feature>
<evidence type="ECO:0000256" key="6">
    <source>
        <dbReference type="ARBA" id="ARBA00023133"/>
    </source>
</evidence>
<feature type="transmembrane region" description="Helical" evidence="9">
    <location>
        <begin position="273"/>
        <end position="291"/>
    </location>
</feature>
<keyword evidence="7 9" id="KW-0472">Membrane</keyword>
<keyword evidence="5 9" id="KW-1133">Transmembrane helix</keyword>
<keyword evidence="2 9" id="KW-1003">Cell membrane</keyword>
<dbReference type="InterPro" id="IPR006369">
    <property type="entry name" value="Protohaem_IX_farnesylTrfase"/>
</dbReference>
<comment type="function">
    <text evidence="9">Converts heme B (protoheme IX) to heme O by substitution of the vinyl group on carbon 2 of heme B porphyrin ring with a hydroxyethyl farnesyl side group.</text>
</comment>
<organism evidence="10 11">
    <name type="scientific">Simkania negevensis (strain ATCC VR-1471 / DSM 27360 / Z)</name>
    <dbReference type="NCBI Taxonomy" id="331113"/>
    <lineage>
        <taxon>Bacteria</taxon>
        <taxon>Pseudomonadati</taxon>
        <taxon>Chlamydiota</taxon>
        <taxon>Chlamydiia</taxon>
        <taxon>Parachlamydiales</taxon>
        <taxon>Simkaniaceae</taxon>
        <taxon>Simkania</taxon>
    </lineage>
</organism>
<dbReference type="CDD" id="cd13957">
    <property type="entry name" value="PT_UbiA_Cox10"/>
    <property type="match status" value="1"/>
</dbReference>
<evidence type="ECO:0000256" key="7">
    <source>
        <dbReference type="ARBA" id="ARBA00023136"/>
    </source>
</evidence>
<dbReference type="Gene3D" id="1.10.357.140">
    <property type="entry name" value="UbiA prenyltransferase"/>
    <property type="match status" value="1"/>
</dbReference>
<comment type="catalytic activity">
    <reaction evidence="8 9">
        <text>heme b + (2E,6E)-farnesyl diphosphate + H2O = Fe(II)-heme o + diphosphate</text>
        <dbReference type="Rhea" id="RHEA:28070"/>
        <dbReference type="ChEBI" id="CHEBI:15377"/>
        <dbReference type="ChEBI" id="CHEBI:33019"/>
        <dbReference type="ChEBI" id="CHEBI:60344"/>
        <dbReference type="ChEBI" id="CHEBI:60530"/>
        <dbReference type="ChEBI" id="CHEBI:175763"/>
        <dbReference type="EC" id="2.5.1.141"/>
    </reaction>
</comment>
<evidence type="ECO:0000256" key="4">
    <source>
        <dbReference type="ARBA" id="ARBA00022692"/>
    </source>
</evidence>
<keyword evidence="11" id="KW-1185">Reference proteome</keyword>
<dbReference type="Pfam" id="PF01040">
    <property type="entry name" value="UbiA"/>
    <property type="match status" value="1"/>
</dbReference>
<dbReference type="PANTHER" id="PTHR43448:SF2">
    <property type="entry name" value="PROTOHEME IX FARNESYLTRANSFERASE, MITOCHONDRIAL"/>
    <property type="match status" value="1"/>
</dbReference>
<dbReference type="EC" id="2.5.1.141" evidence="9"/>
<dbReference type="NCBIfam" id="TIGR01473">
    <property type="entry name" value="cyoE_ctaB"/>
    <property type="match status" value="1"/>
</dbReference>
<dbReference type="GO" id="GO:0005886">
    <property type="term" value="C:plasma membrane"/>
    <property type="evidence" value="ECO:0007669"/>
    <property type="project" value="UniProtKB-SubCell"/>
</dbReference>
<accession>F8L9G8</accession>
<evidence type="ECO:0000256" key="1">
    <source>
        <dbReference type="ARBA" id="ARBA00004141"/>
    </source>
</evidence>
<dbReference type="GO" id="GO:0008495">
    <property type="term" value="F:protoheme IX farnesyltransferase activity"/>
    <property type="evidence" value="ECO:0007669"/>
    <property type="project" value="UniProtKB-UniRule"/>
</dbReference>
<feature type="transmembrane region" description="Helical" evidence="9">
    <location>
        <begin position="46"/>
        <end position="70"/>
    </location>
</feature>
<evidence type="ECO:0000256" key="5">
    <source>
        <dbReference type="ARBA" id="ARBA00022989"/>
    </source>
</evidence>
<feature type="transmembrane region" description="Helical" evidence="9">
    <location>
        <begin position="16"/>
        <end position="40"/>
    </location>
</feature>
<feature type="transmembrane region" description="Helical" evidence="9">
    <location>
        <begin position="169"/>
        <end position="192"/>
    </location>
</feature>
<comment type="pathway">
    <text evidence="9">Porphyrin-containing compound metabolism; heme O biosynthesis; heme O from protoheme: step 1/1.</text>
</comment>
<dbReference type="STRING" id="331113.SNE_A16280"/>
<dbReference type="InterPro" id="IPR000537">
    <property type="entry name" value="UbiA_prenyltransferase"/>
</dbReference>
<evidence type="ECO:0000256" key="2">
    <source>
        <dbReference type="ARBA" id="ARBA00022475"/>
    </source>
</evidence>
<feature type="transmembrane region" description="Helical" evidence="9">
    <location>
        <begin position="91"/>
        <end position="111"/>
    </location>
</feature>
<feature type="transmembrane region" description="Helical" evidence="9">
    <location>
        <begin position="117"/>
        <end position="137"/>
    </location>
</feature>
<dbReference type="EMBL" id="FR872582">
    <property type="protein sequence ID" value="CCB89505.1"/>
    <property type="molecule type" value="Genomic_DNA"/>
</dbReference>
<sequence length="292" mass="31956">MEKIQSQRVPLSLKAYLILIKPGIIMGNAITAVGGFALASKGHFDFWLLLAMLEGLSLIVASACVFNNYIDREADRKMSRTRNRPLAVGSVSNLAALIYATLLGLSGVFLLAKLTNLLTLFIALLGFVVYVGLYSFLKYRTIHGTLIGSIAGAVPPVVGYTAVSGGLDLAAIIIFGVIMMWQMPHFFAISVYRLKDYDAAAIPVLPLKKGIGATKVQMLLYIGLFMCVSSLLTVFGFVSLLYLFVSTLIGLYWFWMGIKGFKARSDQKWARRMFIFSLVAVMALSITIPLSV</sequence>
<keyword evidence="3 9" id="KW-0808">Transferase</keyword>
<protein>
    <recommendedName>
        <fullName evidence="9">Protoheme IX farnesyltransferase</fullName>
        <ecNumber evidence="9">2.5.1.141</ecNumber>
    </recommendedName>
    <alternativeName>
        <fullName evidence="9">Heme B farnesyltransferase</fullName>
    </alternativeName>
    <alternativeName>
        <fullName evidence="9">Heme O synthase</fullName>
    </alternativeName>
</protein>
<dbReference type="UniPathway" id="UPA00834">
    <property type="reaction ID" value="UER00712"/>
</dbReference>
<dbReference type="HAMAP" id="MF_00154">
    <property type="entry name" value="CyoE_CtaB"/>
    <property type="match status" value="1"/>
</dbReference>
<comment type="miscellaneous">
    <text evidence="9">Carbon 2 of the heme B porphyrin ring is defined according to the Fischer nomenclature.</text>
</comment>
<dbReference type="OrthoDB" id="9814417at2"/>
<dbReference type="KEGG" id="sng:SNE_A16280"/>
<proteinExistence type="inferred from homology"/>
<evidence type="ECO:0000256" key="9">
    <source>
        <dbReference type="HAMAP-Rule" id="MF_00154"/>
    </source>
</evidence>
<dbReference type="GO" id="GO:0048034">
    <property type="term" value="P:heme O biosynthetic process"/>
    <property type="evidence" value="ECO:0007669"/>
    <property type="project" value="UniProtKB-UniRule"/>
</dbReference>
<dbReference type="PANTHER" id="PTHR43448">
    <property type="entry name" value="PROTOHEME IX FARNESYLTRANSFERASE, MITOCHONDRIAL"/>
    <property type="match status" value="1"/>
</dbReference>
<dbReference type="AlphaFoldDB" id="F8L9G8"/>
<dbReference type="eggNOG" id="COG0109">
    <property type="taxonomic scope" value="Bacteria"/>
</dbReference>
<reference evidence="10 11" key="1">
    <citation type="journal article" date="2011" name="Mol. Biol. Evol.">
        <title>Unity in variety--the pan-genome of the Chlamydiae.</title>
        <authorList>
            <person name="Collingro A."/>
            <person name="Tischler P."/>
            <person name="Weinmaier T."/>
            <person name="Penz T."/>
            <person name="Heinz E."/>
            <person name="Brunham R.C."/>
            <person name="Read T.D."/>
            <person name="Bavoil P.M."/>
            <person name="Sachse K."/>
            <person name="Kahane S."/>
            <person name="Friedman M.G."/>
            <person name="Rattei T."/>
            <person name="Myers G.S."/>
            <person name="Horn M."/>
        </authorList>
    </citation>
    <scope>NUCLEOTIDE SEQUENCE [LARGE SCALE GENOMIC DNA]</scope>
    <source>
        <strain evidence="11">ATCC VR-1471 / Z</strain>
    </source>
</reference>
<keyword evidence="6 9" id="KW-0350">Heme biosynthesis</keyword>
<keyword evidence="4 9" id="KW-0812">Transmembrane</keyword>